<reference evidence="1" key="1">
    <citation type="submission" date="2024-03" db="EMBL/GenBank/DDBJ databases">
        <title>WGS assembly of Saponaria officinalis var. Norfolk2.</title>
        <authorList>
            <person name="Jenkins J."/>
            <person name="Shu S."/>
            <person name="Grimwood J."/>
            <person name="Barry K."/>
            <person name="Goodstein D."/>
            <person name="Schmutz J."/>
            <person name="Leebens-Mack J."/>
            <person name="Osbourn A."/>
        </authorList>
    </citation>
    <scope>NUCLEOTIDE SEQUENCE [LARGE SCALE GENOMIC DNA]</scope>
    <source>
        <strain evidence="1">JIC</strain>
    </source>
</reference>
<name>A0AAW1I295_SAPOF</name>
<dbReference type="InterPro" id="IPR003428">
    <property type="entry name" value="MAM33"/>
</dbReference>
<dbReference type="Pfam" id="PF02330">
    <property type="entry name" value="MAM33"/>
    <property type="match status" value="1"/>
</dbReference>
<dbReference type="AlphaFoldDB" id="A0AAW1I295"/>
<evidence type="ECO:0008006" key="3">
    <source>
        <dbReference type="Google" id="ProtNLM"/>
    </source>
</evidence>
<keyword evidence="2" id="KW-1185">Reference proteome</keyword>
<dbReference type="FunFam" id="3.10.280.10:FF:000003">
    <property type="entry name" value="Mitochondrial glycoprotein"/>
    <property type="match status" value="1"/>
</dbReference>
<dbReference type="EMBL" id="JBDFQZ010000010">
    <property type="protein sequence ID" value="KAK9683492.1"/>
    <property type="molecule type" value="Genomic_DNA"/>
</dbReference>
<organism evidence="1 2">
    <name type="scientific">Saponaria officinalis</name>
    <name type="common">Common soapwort</name>
    <name type="synonym">Lychnis saponaria</name>
    <dbReference type="NCBI Taxonomy" id="3572"/>
    <lineage>
        <taxon>Eukaryota</taxon>
        <taxon>Viridiplantae</taxon>
        <taxon>Streptophyta</taxon>
        <taxon>Embryophyta</taxon>
        <taxon>Tracheophyta</taxon>
        <taxon>Spermatophyta</taxon>
        <taxon>Magnoliopsida</taxon>
        <taxon>eudicotyledons</taxon>
        <taxon>Gunneridae</taxon>
        <taxon>Pentapetalae</taxon>
        <taxon>Caryophyllales</taxon>
        <taxon>Caryophyllaceae</taxon>
        <taxon>Caryophylleae</taxon>
        <taxon>Saponaria</taxon>
    </lineage>
</organism>
<protein>
    <recommendedName>
        <fullName evidence="3">Mitochondrial glycoprotein</fullName>
    </recommendedName>
</protein>
<evidence type="ECO:0000313" key="2">
    <source>
        <dbReference type="Proteomes" id="UP001443914"/>
    </source>
</evidence>
<proteinExistence type="predicted"/>
<evidence type="ECO:0000313" key="1">
    <source>
        <dbReference type="EMBL" id="KAK9683492.1"/>
    </source>
</evidence>
<dbReference type="Gene3D" id="3.10.280.10">
    <property type="entry name" value="Mitochondrial glycoprotein"/>
    <property type="match status" value="1"/>
</dbReference>
<dbReference type="SUPFAM" id="SSF54529">
    <property type="entry name" value="Mitochondrial glycoprotein MAM33-like"/>
    <property type="match status" value="1"/>
</dbReference>
<sequence length="242" mass="27667">MASLIKHSQTLIRRQYFLAGVLRNNLRRVYAGIFPPTIISPAETRCYGTDAKLRSPFDSNIIRILRTEIDYQYDYAPPQQPSPSFNSFSVEERPGEQFVRLQRKFGEKEDIKIEATMFDGCVSVPKPGDDDDGDNIRLHISLLIDIHKGEGSDGLGFVCSAWPDSLEIMKVYTLRSNGLPPKAHMGPNLGKLDPKLRKALHDYLEARGVNEDLAFFLHHYMVNKDRSELLRWLDKLKSFVEL</sequence>
<dbReference type="GO" id="GO:0005759">
    <property type="term" value="C:mitochondrial matrix"/>
    <property type="evidence" value="ECO:0007669"/>
    <property type="project" value="InterPro"/>
</dbReference>
<dbReference type="PANTHER" id="PTHR10826:SF14">
    <property type="entry name" value="MITOCHONDRIAL GLYCOPROTEIN FAMILY PROTEIN"/>
    <property type="match status" value="1"/>
</dbReference>
<comment type="caution">
    <text evidence="1">The sequence shown here is derived from an EMBL/GenBank/DDBJ whole genome shotgun (WGS) entry which is preliminary data.</text>
</comment>
<dbReference type="InterPro" id="IPR036561">
    <property type="entry name" value="MAM33_sf"/>
</dbReference>
<dbReference type="PANTHER" id="PTHR10826">
    <property type="entry name" value="COMPLEMENT COMPONENT 1"/>
    <property type="match status" value="1"/>
</dbReference>
<dbReference type="Proteomes" id="UP001443914">
    <property type="component" value="Unassembled WGS sequence"/>
</dbReference>
<accession>A0AAW1I295</accession>
<gene>
    <name evidence="1" type="ORF">RND81_10G145000</name>
</gene>